<dbReference type="AlphaFoldDB" id="A0A061HTC3"/>
<proteinExistence type="predicted"/>
<evidence type="ECO:0000256" key="1">
    <source>
        <dbReference type="SAM" id="MobiDB-lite"/>
    </source>
</evidence>
<evidence type="ECO:0000313" key="4">
    <source>
        <dbReference type="Proteomes" id="UP000030759"/>
    </source>
</evidence>
<dbReference type="EMBL" id="KE691318">
    <property type="protein sequence ID" value="ERE46075.1"/>
    <property type="molecule type" value="Genomic_DNA"/>
</dbReference>
<evidence type="ECO:0000256" key="2">
    <source>
        <dbReference type="SAM" id="Phobius"/>
    </source>
</evidence>
<protein>
    <submittedName>
        <fullName evidence="3">Myelin-associated glycoprotein</fullName>
    </submittedName>
</protein>
<organism evidence="3 4">
    <name type="scientific">Cricetulus griseus</name>
    <name type="common">Chinese hamster</name>
    <name type="synonym">Cricetulus barabensis griseus</name>
    <dbReference type="NCBI Taxonomy" id="10029"/>
    <lineage>
        <taxon>Eukaryota</taxon>
        <taxon>Metazoa</taxon>
        <taxon>Chordata</taxon>
        <taxon>Craniata</taxon>
        <taxon>Vertebrata</taxon>
        <taxon>Euteleostomi</taxon>
        <taxon>Mammalia</taxon>
        <taxon>Eutheria</taxon>
        <taxon>Euarchontoglires</taxon>
        <taxon>Glires</taxon>
        <taxon>Rodentia</taxon>
        <taxon>Myomorpha</taxon>
        <taxon>Muroidea</taxon>
        <taxon>Cricetidae</taxon>
        <taxon>Cricetinae</taxon>
        <taxon>Cricetulus</taxon>
    </lineage>
</organism>
<keyword evidence="2" id="KW-0812">Transmembrane</keyword>
<feature type="region of interest" description="Disordered" evidence="1">
    <location>
        <begin position="137"/>
        <end position="163"/>
    </location>
</feature>
<feature type="transmembrane region" description="Helical" evidence="2">
    <location>
        <begin position="69"/>
        <end position="88"/>
    </location>
</feature>
<keyword evidence="2" id="KW-0472">Membrane</keyword>
<accession>A0A061HTC3</accession>
<sequence length="181" mass="20038">MCENRLLFHFQFSVGFHVAQDGLELALQLLPPLGPPFNSVLGRSAGNCVQVFHLGSGFASEDRLMWAKIGPVGAVVAFAILIAIVCYITQTRRKKNVTESPSFSGGDNPHVLYSPEFRISGAPDKYESKRRLGSERRLLGLRGEPPELDLSYSHSDLGKQPTKDSYTLTEELAEYAEIRVK</sequence>
<dbReference type="Proteomes" id="UP000030759">
    <property type="component" value="Unassembled WGS sequence"/>
</dbReference>
<keyword evidence="2" id="KW-1133">Transmembrane helix</keyword>
<name>A0A061HTC3_CRIGR</name>
<reference evidence="4" key="1">
    <citation type="journal article" date="2013" name="Nat. Biotechnol.">
        <title>Chinese hamster genome sequenced from sorted chromosomes.</title>
        <authorList>
            <person name="Brinkrolf K."/>
            <person name="Rupp O."/>
            <person name="Laux H."/>
            <person name="Kollin F."/>
            <person name="Ernst W."/>
            <person name="Linke B."/>
            <person name="Kofler R."/>
            <person name="Romand S."/>
            <person name="Hesse F."/>
            <person name="Budach W.E."/>
            <person name="Galosy S."/>
            <person name="Muller D."/>
            <person name="Noll T."/>
            <person name="Wienberg J."/>
            <person name="Jostock T."/>
            <person name="Leonard M."/>
            <person name="Grillari J."/>
            <person name="Tauch A."/>
            <person name="Goesmann A."/>
            <person name="Helk B."/>
            <person name="Mott J.E."/>
            <person name="Puhler A."/>
            <person name="Borth N."/>
        </authorList>
    </citation>
    <scope>NUCLEOTIDE SEQUENCE [LARGE SCALE GENOMIC DNA]</scope>
    <source>
        <strain evidence="4">17A/GY</strain>
    </source>
</reference>
<evidence type="ECO:0000313" key="3">
    <source>
        <dbReference type="EMBL" id="ERE46075.1"/>
    </source>
</evidence>
<gene>
    <name evidence="3" type="ORF">H671_21693</name>
</gene>